<proteinExistence type="predicted"/>
<name>A0A0M3K4X8_ANISI</name>
<dbReference type="Proteomes" id="UP000267096">
    <property type="component" value="Unassembled WGS sequence"/>
</dbReference>
<protein>
    <submittedName>
        <fullName evidence="4">VWFA domain-containing protein</fullName>
    </submittedName>
</protein>
<dbReference type="WBParaSite" id="ASIM_0001601901-mRNA-1">
    <property type="protein sequence ID" value="ASIM_0001601901-mRNA-1"/>
    <property type="gene ID" value="ASIM_0001601901"/>
</dbReference>
<organism evidence="4">
    <name type="scientific">Anisakis simplex</name>
    <name type="common">Herring worm</name>
    <dbReference type="NCBI Taxonomy" id="6269"/>
    <lineage>
        <taxon>Eukaryota</taxon>
        <taxon>Metazoa</taxon>
        <taxon>Ecdysozoa</taxon>
        <taxon>Nematoda</taxon>
        <taxon>Chromadorea</taxon>
        <taxon>Rhabditida</taxon>
        <taxon>Spirurina</taxon>
        <taxon>Ascaridomorpha</taxon>
        <taxon>Ascaridoidea</taxon>
        <taxon>Anisakidae</taxon>
        <taxon>Anisakis</taxon>
        <taxon>Anisakis simplex complex</taxon>
    </lineage>
</organism>
<dbReference type="Gene3D" id="3.40.50.410">
    <property type="entry name" value="von Willebrand factor, type A domain"/>
    <property type="match status" value="1"/>
</dbReference>
<dbReference type="Pfam" id="PF00092">
    <property type="entry name" value="VWA"/>
    <property type="match status" value="1"/>
</dbReference>
<dbReference type="OrthoDB" id="10256829at2759"/>
<evidence type="ECO:0000313" key="3">
    <source>
        <dbReference type="Proteomes" id="UP000267096"/>
    </source>
</evidence>
<keyword evidence="3" id="KW-1185">Reference proteome</keyword>
<sequence>MPNDKSDHAKRDVLFLLDTSASIGEGQFDRAIELIRGTVKGFRNIGPDGTQVNRVIQYVMCALRMKFLLLAFSTSINECG</sequence>
<evidence type="ECO:0000259" key="1">
    <source>
        <dbReference type="Pfam" id="PF00092"/>
    </source>
</evidence>
<dbReference type="AlphaFoldDB" id="A0A0M3K4X8"/>
<reference evidence="2 3" key="2">
    <citation type="submission" date="2018-11" db="EMBL/GenBank/DDBJ databases">
        <authorList>
            <consortium name="Pathogen Informatics"/>
        </authorList>
    </citation>
    <scope>NUCLEOTIDE SEQUENCE [LARGE SCALE GENOMIC DNA]</scope>
</reference>
<feature type="domain" description="VWFA" evidence="1">
    <location>
        <begin position="12"/>
        <end position="58"/>
    </location>
</feature>
<dbReference type="InterPro" id="IPR036465">
    <property type="entry name" value="vWFA_dom_sf"/>
</dbReference>
<dbReference type="EMBL" id="UYRR01032317">
    <property type="protein sequence ID" value="VDK55132.1"/>
    <property type="molecule type" value="Genomic_DNA"/>
</dbReference>
<evidence type="ECO:0000313" key="4">
    <source>
        <dbReference type="WBParaSite" id="ASIM_0001601901-mRNA-1"/>
    </source>
</evidence>
<accession>A0A0M3K4X8</accession>
<evidence type="ECO:0000313" key="2">
    <source>
        <dbReference type="EMBL" id="VDK55132.1"/>
    </source>
</evidence>
<dbReference type="InterPro" id="IPR002035">
    <property type="entry name" value="VWF_A"/>
</dbReference>
<reference evidence="4" key="1">
    <citation type="submission" date="2017-02" db="UniProtKB">
        <authorList>
            <consortium name="WormBaseParasite"/>
        </authorList>
    </citation>
    <scope>IDENTIFICATION</scope>
</reference>
<gene>
    <name evidence="2" type="ORF">ASIM_LOCUS15426</name>
</gene>
<dbReference type="SUPFAM" id="SSF53300">
    <property type="entry name" value="vWA-like"/>
    <property type="match status" value="1"/>
</dbReference>